<sequence length="59" mass="6726">MSLSKMIRSLASNARPVVFLTNPVGKGVTSDYMFDAQQLRKTEFYNDYLRKIGLRVVQA</sequence>
<name>C3KQS5_SINFN</name>
<dbReference type="Proteomes" id="UP000001054">
    <property type="component" value="Plasmid pNGR234b"/>
</dbReference>
<dbReference type="AlphaFoldDB" id="C3KQS5"/>
<geneLocation type="plasmid" evidence="2">
    <name>sym pNGR234b</name>
</geneLocation>
<accession>C3KQS5</accession>
<dbReference type="KEGG" id="rhi:NGR_b09800"/>
<dbReference type="OrthoDB" id="5914438at2"/>
<keyword evidence="1" id="KW-0614">Plasmid</keyword>
<reference evidence="1 2" key="2">
    <citation type="journal article" date="2009" name="Appl. Environ. Microbiol.">
        <title>Rhizobium sp. strain NGR234 possesses a remarkable number of secretion systems.</title>
        <authorList>
            <person name="Schmeisser C."/>
            <person name="Liesegang H."/>
            <person name="Krysciak D."/>
            <person name="Bakkou N."/>
            <person name="Le Quere A."/>
            <person name="Wollherr A."/>
            <person name="Heinemeyer I."/>
            <person name="Morgenstern B."/>
            <person name="Pommerening-Roeser A."/>
            <person name="Flores M."/>
            <person name="Palacios R."/>
            <person name="Brenner S."/>
            <person name="Gottschalk G."/>
            <person name="Schmitz R.A."/>
            <person name="Broughton W.J."/>
            <person name="Perret X."/>
            <person name="Strittmatter A.W."/>
            <person name="Streit W.R."/>
        </authorList>
    </citation>
    <scope>NUCLEOTIDE SEQUENCE [LARGE SCALE GENOMIC DNA]</scope>
    <source>
        <strain evidence="2">NBRC 101917 / NGR234</strain>
    </source>
</reference>
<dbReference type="HOGENOM" id="CLU_2957546_0_0_5"/>
<proteinExistence type="predicted"/>
<protein>
    <submittedName>
        <fullName evidence="1">Uncharacterized protein</fullName>
    </submittedName>
</protein>
<keyword evidence="2" id="KW-1185">Reference proteome</keyword>
<evidence type="ECO:0000313" key="2">
    <source>
        <dbReference type="Proteomes" id="UP000001054"/>
    </source>
</evidence>
<gene>
    <name evidence="1" type="ordered locus">NGR_b09800</name>
</gene>
<evidence type="ECO:0000313" key="1">
    <source>
        <dbReference type="EMBL" id="ACP22433.1"/>
    </source>
</evidence>
<organism evidence="1 2">
    <name type="scientific">Sinorhizobium fredii (strain NBRC 101917 / NGR234)</name>
    <dbReference type="NCBI Taxonomy" id="394"/>
    <lineage>
        <taxon>Bacteria</taxon>
        <taxon>Pseudomonadati</taxon>
        <taxon>Pseudomonadota</taxon>
        <taxon>Alphaproteobacteria</taxon>
        <taxon>Hyphomicrobiales</taxon>
        <taxon>Rhizobiaceae</taxon>
        <taxon>Sinorhizobium/Ensifer group</taxon>
        <taxon>Sinorhizobium</taxon>
    </lineage>
</organism>
<reference evidence="2" key="1">
    <citation type="journal article" date="2004" name="J. Bacteriol.">
        <title>An evolutionary hot spot: the pNGR234b replicon of Rhizobium sp. strain NGR234.</title>
        <authorList>
            <person name="Streit W.R."/>
            <person name="Schmitz R.A."/>
            <person name="Perret X."/>
            <person name="Staehelin C."/>
            <person name="Deakin W.J."/>
            <person name="Raasch C."/>
            <person name="Liesegang H."/>
            <person name="Broughton W.J."/>
        </authorList>
    </citation>
    <scope>NUCLEOTIDE SEQUENCE [LARGE SCALE GENOMIC DNA]</scope>
    <source>
        <strain evidence="2">NBRC 101917 / NGR234</strain>
    </source>
</reference>
<dbReference type="EMBL" id="CP000874">
    <property type="protein sequence ID" value="ACP22433.1"/>
    <property type="molecule type" value="Genomic_DNA"/>
</dbReference>